<evidence type="ECO:0000256" key="5">
    <source>
        <dbReference type="ARBA" id="ARBA00023163"/>
    </source>
</evidence>
<protein>
    <submittedName>
        <fullName evidence="8">Uncharacterized protein</fullName>
    </submittedName>
</protein>
<comment type="caution">
    <text evidence="8">The sequence shown here is derived from an EMBL/GenBank/DDBJ whole genome shotgun (WGS) entry which is preliminary data.</text>
</comment>
<dbReference type="Pfam" id="PF08517">
    <property type="entry name" value="AXH"/>
    <property type="match status" value="1"/>
</dbReference>
<evidence type="ECO:0000313" key="9">
    <source>
        <dbReference type="Proteomes" id="UP000749559"/>
    </source>
</evidence>
<feature type="compositionally biased region" description="Basic and acidic residues" evidence="7">
    <location>
        <begin position="351"/>
        <end position="367"/>
    </location>
</feature>
<keyword evidence="4" id="KW-0238">DNA-binding</keyword>
<dbReference type="EMBL" id="CAIIXF020000003">
    <property type="protein sequence ID" value="CAH1779842.1"/>
    <property type="molecule type" value="Genomic_DNA"/>
</dbReference>
<dbReference type="PANTHER" id="PTHR13392:SF13">
    <property type="entry name" value="AXH DOMAIN-CONTAINING PROTEIN"/>
    <property type="match status" value="1"/>
</dbReference>
<proteinExistence type="predicted"/>
<comment type="subcellular location">
    <subcellularLocation>
        <location evidence="1">Nucleus</location>
    </subcellularLocation>
</comment>
<evidence type="ECO:0000256" key="4">
    <source>
        <dbReference type="ARBA" id="ARBA00023125"/>
    </source>
</evidence>
<reference evidence="8" key="1">
    <citation type="submission" date="2022-03" db="EMBL/GenBank/DDBJ databases">
        <authorList>
            <person name="Martin C."/>
        </authorList>
    </citation>
    <scope>NUCLEOTIDE SEQUENCE</scope>
</reference>
<name>A0A8J1Y8J4_OWEFU</name>
<feature type="region of interest" description="Disordered" evidence="7">
    <location>
        <begin position="63"/>
        <end position="128"/>
    </location>
</feature>
<evidence type="ECO:0000256" key="1">
    <source>
        <dbReference type="ARBA" id="ARBA00004123"/>
    </source>
</evidence>
<dbReference type="GO" id="GO:0005634">
    <property type="term" value="C:nucleus"/>
    <property type="evidence" value="ECO:0007669"/>
    <property type="project" value="UniProtKB-SubCell"/>
</dbReference>
<dbReference type="AlphaFoldDB" id="A0A8J1Y8J4"/>
<keyword evidence="5" id="KW-0804">Transcription</keyword>
<organism evidence="8 9">
    <name type="scientific">Owenia fusiformis</name>
    <name type="common">Polychaete worm</name>
    <dbReference type="NCBI Taxonomy" id="6347"/>
    <lineage>
        <taxon>Eukaryota</taxon>
        <taxon>Metazoa</taxon>
        <taxon>Spiralia</taxon>
        <taxon>Lophotrochozoa</taxon>
        <taxon>Annelida</taxon>
        <taxon>Polychaeta</taxon>
        <taxon>Sedentaria</taxon>
        <taxon>Canalipalpata</taxon>
        <taxon>Sabellida</taxon>
        <taxon>Oweniida</taxon>
        <taxon>Oweniidae</taxon>
        <taxon>Owenia</taxon>
    </lineage>
</organism>
<feature type="compositionally biased region" description="Basic and acidic residues" evidence="7">
    <location>
        <begin position="619"/>
        <end position="633"/>
    </location>
</feature>
<dbReference type="GO" id="GO:0003723">
    <property type="term" value="F:RNA binding"/>
    <property type="evidence" value="ECO:0007669"/>
    <property type="project" value="InterPro"/>
</dbReference>
<keyword evidence="3" id="KW-0805">Transcription regulation</keyword>
<dbReference type="GO" id="GO:0003677">
    <property type="term" value="F:DNA binding"/>
    <property type="evidence" value="ECO:0007669"/>
    <property type="project" value="UniProtKB-KW"/>
</dbReference>
<dbReference type="SMART" id="SM00536">
    <property type="entry name" value="AXH"/>
    <property type="match status" value="1"/>
</dbReference>
<feature type="compositionally biased region" description="Polar residues" evidence="7">
    <location>
        <begin position="682"/>
        <end position="709"/>
    </location>
</feature>
<evidence type="ECO:0000256" key="3">
    <source>
        <dbReference type="ARBA" id="ARBA00023015"/>
    </source>
</evidence>
<evidence type="ECO:0000313" key="8">
    <source>
        <dbReference type="EMBL" id="CAH1779842.1"/>
    </source>
</evidence>
<dbReference type="InterPro" id="IPR043404">
    <property type="entry name" value="ATAXIN1-like"/>
</dbReference>
<keyword evidence="9" id="KW-1185">Reference proteome</keyword>
<feature type="region of interest" description="Disordered" evidence="7">
    <location>
        <begin position="561"/>
        <end position="709"/>
    </location>
</feature>
<feature type="compositionally biased region" description="Basic and acidic residues" evidence="7">
    <location>
        <begin position="292"/>
        <end position="304"/>
    </location>
</feature>
<dbReference type="Gene3D" id="2.170.16.10">
    <property type="entry name" value="Hedgehog/Intein (Hint) domain"/>
    <property type="match status" value="1"/>
</dbReference>
<feature type="compositionally biased region" description="Basic and acidic residues" evidence="7">
    <location>
        <begin position="569"/>
        <end position="592"/>
    </location>
</feature>
<keyword evidence="6" id="KW-0539">Nucleus</keyword>
<feature type="compositionally biased region" description="Basic and acidic residues" evidence="7">
    <location>
        <begin position="312"/>
        <end position="330"/>
    </location>
</feature>
<feature type="compositionally biased region" description="Pro residues" evidence="7">
    <location>
        <begin position="419"/>
        <end position="428"/>
    </location>
</feature>
<sequence>MLASTPPSDDLHTRQLFDSVWANQKQAANFVQKYYPELDHSAVIESIRNGNLDKNSNVRDLTINGLVSGPHKSNAGQRSPASGVTEEKRMSNNGSERSSMTRSGGGSGDSLSWLGEGAVSQGQGARQSESLLAAGSGVGPVFRTPMTVSDPPTASRLYPSGIYTTASSLSPYSPAIYSGQSAHLAGLSSPYQALYQPYGSSSGAYSQGALLSGGHFPHVESYSAMLASMGSQVQHAAQHAQQQLPRSPYISSASHIPQYPLSASAGMLTPQESPGGPPAMHRQMMAPGPHHSLSDPHRLQRETQQKTSPKLSDIDTRRGPVRSPHRELGKPHVHTHTHSSSISSVKPPHSILKEPKHEVPSGKEGSLKHRILTRPSDIAIEGTIGDEPRHLPGASIGKRARHSLPSGAPMSAPPHSSTLPPPPPLQPTRYPVPHPHYPPHFMKGSIIELANGELKRVEDLRTEDFRDSADVSSELKIDSSTVVRVDECPERGTVLLSFSVGEHHIQVTVEATVEHPFFVFGQGWSSCYPERTLHRYGLNCHRLNVGDVCISLTHKDAKALVQQTQQQEEQAHKKQDEQAHKKQEEQAQKKTSEPAQISQQHLRQSLGQSSSKWPPSSSVKRETDTLQKSEELKPLTTQVSQPEGREVTLGTPRKRRWSAPDTVSVLDPSETPSTTSDTSTSVTIPATSAHQRATSSHQMASQSTTPEKT</sequence>
<dbReference type="PROSITE" id="PS51148">
    <property type="entry name" value="AXH"/>
    <property type="match status" value="1"/>
</dbReference>
<dbReference type="InterPro" id="IPR036096">
    <property type="entry name" value="Ataxin_AXH_dom_sf"/>
</dbReference>
<evidence type="ECO:0000256" key="7">
    <source>
        <dbReference type="SAM" id="MobiDB-lite"/>
    </source>
</evidence>
<dbReference type="InterPro" id="IPR003652">
    <property type="entry name" value="Ataxin_AXH_dom"/>
</dbReference>
<feature type="compositionally biased region" description="Low complexity" evidence="7">
    <location>
        <begin position="667"/>
        <end position="681"/>
    </location>
</feature>
<feature type="compositionally biased region" description="Polar residues" evidence="7">
    <location>
        <begin position="593"/>
        <end position="608"/>
    </location>
</feature>
<evidence type="ECO:0000256" key="6">
    <source>
        <dbReference type="ARBA" id="ARBA00023242"/>
    </source>
</evidence>
<gene>
    <name evidence="8" type="ORF">OFUS_LOCUS6607</name>
</gene>
<feature type="compositionally biased region" description="Low complexity" evidence="7">
    <location>
        <begin position="609"/>
        <end position="618"/>
    </location>
</feature>
<accession>A0A8J1Y8J4</accession>
<evidence type="ECO:0000256" key="2">
    <source>
        <dbReference type="ARBA" id="ARBA00022491"/>
    </source>
</evidence>
<dbReference type="GO" id="GO:0006355">
    <property type="term" value="P:regulation of DNA-templated transcription"/>
    <property type="evidence" value="ECO:0007669"/>
    <property type="project" value="InterPro"/>
</dbReference>
<dbReference type="SUPFAM" id="SSF102031">
    <property type="entry name" value="AXH domain"/>
    <property type="match status" value="1"/>
</dbReference>
<dbReference type="PANTHER" id="PTHR13392">
    <property type="entry name" value="ATAXIN 1"/>
    <property type="match status" value="1"/>
</dbReference>
<dbReference type="OrthoDB" id="10000452at2759"/>
<feature type="region of interest" description="Disordered" evidence="7">
    <location>
        <begin position="264"/>
        <end position="428"/>
    </location>
</feature>
<dbReference type="Proteomes" id="UP000749559">
    <property type="component" value="Unassembled WGS sequence"/>
</dbReference>
<keyword evidence="2" id="KW-0678">Repressor</keyword>
<feature type="compositionally biased region" description="Low complexity" evidence="7">
    <location>
        <begin position="338"/>
        <end position="350"/>
    </location>
</feature>